<reference evidence="2" key="1">
    <citation type="submission" date="2018-02" db="EMBL/GenBank/DDBJ databases">
        <authorList>
            <person name="Hausmann B."/>
        </authorList>
    </citation>
    <scope>NUCLEOTIDE SEQUENCE [LARGE SCALE GENOMIC DNA]</scope>
    <source>
        <strain evidence="2">Peat soil MAG SbA1</strain>
    </source>
</reference>
<evidence type="ECO:0000313" key="2">
    <source>
        <dbReference type="Proteomes" id="UP000238701"/>
    </source>
</evidence>
<gene>
    <name evidence="1" type="ORF">SBA1_100062</name>
</gene>
<organism evidence="1 2">
    <name type="scientific">Candidatus Sulfotelmatobacter kueseliae</name>
    <dbReference type="NCBI Taxonomy" id="2042962"/>
    <lineage>
        <taxon>Bacteria</taxon>
        <taxon>Pseudomonadati</taxon>
        <taxon>Acidobacteriota</taxon>
        <taxon>Terriglobia</taxon>
        <taxon>Terriglobales</taxon>
        <taxon>Candidatus Korobacteraceae</taxon>
        <taxon>Candidatus Sulfotelmatobacter</taxon>
    </lineage>
</organism>
<dbReference type="AlphaFoldDB" id="A0A2U3JW10"/>
<sequence>MSASPLKHNCRVTGLELCFRTVGEPPSILKCAHGLPLGAHDLNGREYCIVCHWDHHERRRTDSLMYREWPILERRTGITEHNPQGVKSLTAPFGVERFISQRDFRPDVWPVLSFLDEDVRDLKDRKAPPEHLAILGTKVLRSLEDIETDCTPVVAKETRWGRPTTDEVPAEWRESWWRESWQCGPWKRKPSKPDWVAPSFTVIPILDHSQPPCRVLTNYCPNCVDEFGIKGLYVTQHHVCIAECAA</sequence>
<evidence type="ECO:0000313" key="1">
    <source>
        <dbReference type="EMBL" id="SPF31606.1"/>
    </source>
</evidence>
<dbReference type="Proteomes" id="UP000238701">
    <property type="component" value="Unassembled WGS sequence"/>
</dbReference>
<proteinExistence type="predicted"/>
<dbReference type="EMBL" id="OMOD01000002">
    <property type="protein sequence ID" value="SPF31606.1"/>
    <property type="molecule type" value="Genomic_DNA"/>
</dbReference>
<accession>A0A2U3JW10</accession>
<protein>
    <submittedName>
        <fullName evidence="1">Uncharacterized protein</fullName>
    </submittedName>
</protein>
<name>A0A2U3JW10_9BACT</name>